<keyword evidence="3" id="KW-1185">Reference proteome</keyword>
<feature type="compositionally biased region" description="Polar residues" evidence="1">
    <location>
        <begin position="481"/>
        <end position="504"/>
    </location>
</feature>
<feature type="compositionally biased region" description="Basic residues" evidence="1">
    <location>
        <begin position="233"/>
        <end position="247"/>
    </location>
</feature>
<dbReference type="AlphaFoldDB" id="A0A8T1XD00"/>
<gene>
    <name evidence="2" type="ORF">PHYBOEH_009493</name>
</gene>
<accession>A0A8T1XD00</accession>
<dbReference type="OrthoDB" id="125326at2759"/>
<feature type="compositionally biased region" description="Acidic residues" evidence="1">
    <location>
        <begin position="171"/>
        <end position="181"/>
    </location>
</feature>
<sequence>MASTDRPTGLAGGPYPEEILLEAYNLEWESIELRLQRLRKSWQQTLLTEKMEEEERQYRRQLRRIRRHAQQQKERKAREQTERLAAEKLRRQHEEILANKRRDAEKQKQLEQERQYEEEVAEKKRKKALKNNGVAKEKTKPKQTIKVQERKVAQPKRIAPTNVTSQVQVEAAEENPPELDGYDSPPRELPADDLLNMLSLDKASDSELDDEPSMVSLILPVSQNSPKRVPSPAKKKKIRMPQKRLAKKGVEPLDFNFTNAEAKRQAKAAKGAARVEEEDCDDDTEPEPMPSPSTLTPKRLKRRKEVAKERKKALSAAASTGTKSLMEAVASTTVAIAKPSKASGISSKQRVNLSATVVNGRKKIADGAAGKSRKGAQNRSKPQPSADEIEVPGGTKSKQGEKMTIKQRLANAEMLARLSKMQDVNTPKVLSKKVKKTKKNDAMSTLAAKRAEFRKVLASDPPPESNGYRREEGIEERDLNISLNSSFSGGQLSDDNNSPDNLRNVTLRKRPREVERDVTPTKKLQFQKITKRLVKSPMPRFLRTPTPLMSPAVAPALATSPNPRRSGRGTSDGMATTTRRTGGGAPHAKKTANANSFGIPAGGTKGGVAGSGGFSMFDAFVNSSNGGGIPRLKTQSRGDMSPTV</sequence>
<feature type="region of interest" description="Disordered" evidence="1">
    <location>
        <begin position="455"/>
        <end position="520"/>
    </location>
</feature>
<feature type="compositionally biased region" description="Basic and acidic residues" evidence="1">
    <location>
        <begin position="71"/>
        <end position="117"/>
    </location>
</feature>
<feature type="region of interest" description="Disordered" evidence="1">
    <location>
        <begin position="65"/>
        <end position="251"/>
    </location>
</feature>
<evidence type="ECO:0000313" key="2">
    <source>
        <dbReference type="EMBL" id="KAG7401913.1"/>
    </source>
</evidence>
<evidence type="ECO:0000256" key="1">
    <source>
        <dbReference type="SAM" id="MobiDB-lite"/>
    </source>
</evidence>
<feature type="region of interest" description="Disordered" evidence="1">
    <location>
        <begin position="263"/>
        <end position="325"/>
    </location>
</feature>
<dbReference type="EMBL" id="JAGDFL010000006">
    <property type="protein sequence ID" value="KAG7401913.1"/>
    <property type="molecule type" value="Genomic_DNA"/>
</dbReference>
<protein>
    <submittedName>
        <fullName evidence="2">Uncharacterized protein</fullName>
    </submittedName>
</protein>
<comment type="caution">
    <text evidence="2">The sequence shown here is derived from an EMBL/GenBank/DDBJ whole genome shotgun (WGS) entry which is preliminary data.</text>
</comment>
<feature type="compositionally biased region" description="Acidic residues" evidence="1">
    <location>
        <begin position="276"/>
        <end position="286"/>
    </location>
</feature>
<feature type="compositionally biased region" description="Basic and acidic residues" evidence="1">
    <location>
        <begin position="467"/>
        <end position="479"/>
    </location>
</feature>
<evidence type="ECO:0000313" key="3">
    <source>
        <dbReference type="Proteomes" id="UP000693981"/>
    </source>
</evidence>
<reference evidence="2" key="1">
    <citation type="submission" date="2021-02" db="EMBL/GenBank/DDBJ databases">
        <authorList>
            <person name="Palmer J.M."/>
        </authorList>
    </citation>
    <scope>NUCLEOTIDE SEQUENCE</scope>
    <source>
        <strain evidence="2">SCRP23</strain>
    </source>
</reference>
<organism evidence="2 3">
    <name type="scientific">Phytophthora boehmeriae</name>
    <dbReference type="NCBI Taxonomy" id="109152"/>
    <lineage>
        <taxon>Eukaryota</taxon>
        <taxon>Sar</taxon>
        <taxon>Stramenopiles</taxon>
        <taxon>Oomycota</taxon>
        <taxon>Peronosporomycetes</taxon>
        <taxon>Peronosporales</taxon>
        <taxon>Peronosporaceae</taxon>
        <taxon>Phytophthora</taxon>
    </lineage>
</organism>
<feature type="compositionally biased region" description="Polar residues" evidence="1">
    <location>
        <begin position="633"/>
        <end position="644"/>
    </location>
</feature>
<name>A0A8T1XD00_9STRA</name>
<feature type="region of interest" description="Disordered" evidence="1">
    <location>
        <begin position="624"/>
        <end position="644"/>
    </location>
</feature>
<feature type="compositionally biased region" description="Basic residues" evidence="1">
    <location>
        <begin position="298"/>
        <end position="313"/>
    </location>
</feature>
<feature type="region of interest" description="Disordered" evidence="1">
    <location>
        <begin position="361"/>
        <end position="402"/>
    </location>
</feature>
<proteinExistence type="predicted"/>
<feature type="region of interest" description="Disordered" evidence="1">
    <location>
        <begin position="540"/>
        <end position="596"/>
    </location>
</feature>
<dbReference type="Proteomes" id="UP000693981">
    <property type="component" value="Unassembled WGS sequence"/>
</dbReference>